<evidence type="ECO:0000256" key="8">
    <source>
        <dbReference type="HAMAP-Rule" id="MF_00772"/>
    </source>
</evidence>
<feature type="domain" description="Methylguanine DNA methyltransferase ribonuclease-like" evidence="10">
    <location>
        <begin position="3"/>
        <end position="65"/>
    </location>
</feature>
<dbReference type="InterPro" id="IPR023546">
    <property type="entry name" value="MGMT"/>
</dbReference>
<dbReference type="HAMAP" id="MF_00772">
    <property type="entry name" value="OGT"/>
    <property type="match status" value="1"/>
</dbReference>
<comment type="subcellular location">
    <subcellularLocation>
        <location evidence="8">Cytoplasm</location>
    </subcellularLocation>
</comment>
<comment type="similarity">
    <text evidence="8">Belongs to the MGMT family.</text>
</comment>
<sequence>MHYYQRLMTPCGELTVRASDKGLTSVAFDDTSETPARPSGLTDEACSQLSDYFARRRTRFSLPLDAGGTPFQQQVWAALTTIGYGTTVSYGAVAQQLSNANAVRAVGMANSKNPIAIIVPCHRVIGANGTLTGYAGGLSRKAFLLRHEGVDI</sequence>
<dbReference type="InterPro" id="IPR001497">
    <property type="entry name" value="MethylDNA_cys_MeTrfase_AS"/>
</dbReference>
<dbReference type="RefSeq" id="WP_189407058.1">
    <property type="nucleotide sequence ID" value="NZ_BMXP01000007.1"/>
</dbReference>
<dbReference type="GO" id="GO:0006307">
    <property type="term" value="P:DNA alkylation repair"/>
    <property type="evidence" value="ECO:0007669"/>
    <property type="project" value="UniProtKB-UniRule"/>
</dbReference>
<evidence type="ECO:0000256" key="7">
    <source>
        <dbReference type="ARBA" id="ARBA00049348"/>
    </source>
</evidence>
<proteinExistence type="inferred from homology"/>
<evidence type="ECO:0000256" key="2">
    <source>
        <dbReference type="ARBA" id="ARBA00022490"/>
    </source>
</evidence>
<dbReference type="AlphaFoldDB" id="A0A918JNE9"/>
<protein>
    <recommendedName>
        <fullName evidence="8">Methylated-DNA--protein-cysteine methyltransferase</fullName>
        <ecNumber evidence="8">2.1.1.63</ecNumber>
    </recommendedName>
    <alternativeName>
        <fullName evidence="8">6-O-methylguanine-DNA methyltransferase</fullName>
        <shortName evidence="8">MGMT</shortName>
    </alternativeName>
    <alternativeName>
        <fullName evidence="8">O-6-methylguanine-DNA-alkyltransferase</fullName>
    </alternativeName>
</protein>
<dbReference type="Gene3D" id="3.30.160.70">
    <property type="entry name" value="Methylated DNA-protein cysteine methyltransferase domain"/>
    <property type="match status" value="1"/>
</dbReference>
<comment type="caution">
    <text evidence="11">The sequence shown here is derived from an EMBL/GenBank/DDBJ whole genome shotgun (WGS) entry which is preliminary data.</text>
</comment>
<comment type="function">
    <text evidence="8">Involved in the cellular defense against the biological effects of O6-methylguanine (O6-MeG) and O4-methylthymine (O4-MeT) in DNA. Repairs the methylated nucleobase in DNA by stoichiometrically transferring the methyl group to a cysteine residue in the enzyme. This is a suicide reaction: the enzyme is irreversibly inactivated.</text>
</comment>
<dbReference type="FunFam" id="1.10.10.10:FF:000337">
    <property type="entry name" value="Methylated-DNA--protein-cysteine methyltransferase"/>
    <property type="match status" value="1"/>
</dbReference>
<organism evidence="11 12">
    <name type="scientific">Alteromonas halophila</name>
    <dbReference type="NCBI Taxonomy" id="516698"/>
    <lineage>
        <taxon>Bacteria</taxon>
        <taxon>Pseudomonadati</taxon>
        <taxon>Pseudomonadota</taxon>
        <taxon>Gammaproteobacteria</taxon>
        <taxon>Alteromonadales</taxon>
        <taxon>Alteromonadaceae</taxon>
        <taxon>Alteromonas/Salinimonas group</taxon>
        <taxon>Alteromonas</taxon>
    </lineage>
</organism>
<dbReference type="EMBL" id="BMXP01000007">
    <property type="protein sequence ID" value="GGW90401.1"/>
    <property type="molecule type" value="Genomic_DNA"/>
</dbReference>
<dbReference type="Pfam" id="PF01035">
    <property type="entry name" value="DNA_binding_1"/>
    <property type="match status" value="1"/>
</dbReference>
<dbReference type="GO" id="GO:0005737">
    <property type="term" value="C:cytoplasm"/>
    <property type="evidence" value="ECO:0007669"/>
    <property type="project" value="UniProtKB-SubCell"/>
</dbReference>
<keyword evidence="5 8" id="KW-0227">DNA damage</keyword>
<dbReference type="Proteomes" id="UP000631300">
    <property type="component" value="Unassembled WGS sequence"/>
</dbReference>
<dbReference type="InterPro" id="IPR036388">
    <property type="entry name" value="WH-like_DNA-bd_sf"/>
</dbReference>
<keyword evidence="2 8" id="KW-0963">Cytoplasm</keyword>
<dbReference type="SUPFAM" id="SSF46767">
    <property type="entry name" value="Methylated DNA-protein cysteine methyltransferase, C-terminal domain"/>
    <property type="match status" value="1"/>
</dbReference>
<dbReference type="GO" id="GO:0032259">
    <property type="term" value="P:methylation"/>
    <property type="evidence" value="ECO:0007669"/>
    <property type="project" value="UniProtKB-KW"/>
</dbReference>
<keyword evidence="3 8" id="KW-0489">Methyltransferase</keyword>
<evidence type="ECO:0000259" key="10">
    <source>
        <dbReference type="Pfam" id="PF02870"/>
    </source>
</evidence>
<name>A0A918JNE9_9ALTE</name>
<accession>A0A918JNE9</accession>
<dbReference type="NCBIfam" id="TIGR00589">
    <property type="entry name" value="ogt"/>
    <property type="match status" value="1"/>
</dbReference>
<evidence type="ECO:0000313" key="11">
    <source>
        <dbReference type="EMBL" id="GGW90401.1"/>
    </source>
</evidence>
<dbReference type="PANTHER" id="PTHR10815">
    <property type="entry name" value="METHYLATED-DNA--PROTEIN-CYSTEINE METHYLTRANSFERASE"/>
    <property type="match status" value="1"/>
</dbReference>
<feature type="domain" description="Methylated-DNA-[protein]-cysteine S-methyltransferase DNA binding" evidence="9">
    <location>
        <begin position="70"/>
        <end position="150"/>
    </location>
</feature>
<dbReference type="InterPro" id="IPR014048">
    <property type="entry name" value="MethylDNA_cys_MeTrfase_DNA-bd"/>
</dbReference>
<reference evidence="11" key="2">
    <citation type="submission" date="2020-09" db="EMBL/GenBank/DDBJ databases">
        <authorList>
            <person name="Sun Q."/>
            <person name="Kim S."/>
        </authorList>
    </citation>
    <scope>NUCLEOTIDE SEQUENCE</scope>
    <source>
        <strain evidence="11">KCTC 22164</strain>
    </source>
</reference>
<dbReference type="CDD" id="cd06445">
    <property type="entry name" value="ATase"/>
    <property type="match status" value="1"/>
</dbReference>
<dbReference type="PROSITE" id="PS00374">
    <property type="entry name" value="MGMT"/>
    <property type="match status" value="1"/>
</dbReference>
<comment type="catalytic activity">
    <reaction evidence="7 8">
        <text>a 6-O-methyl-2'-deoxyguanosine in DNA + L-cysteinyl-[protein] = S-methyl-L-cysteinyl-[protein] + a 2'-deoxyguanosine in DNA</text>
        <dbReference type="Rhea" id="RHEA:24000"/>
        <dbReference type="Rhea" id="RHEA-COMP:10131"/>
        <dbReference type="Rhea" id="RHEA-COMP:10132"/>
        <dbReference type="Rhea" id="RHEA-COMP:11367"/>
        <dbReference type="Rhea" id="RHEA-COMP:11368"/>
        <dbReference type="ChEBI" id="CHEBI:29950"/>
        <dbReference type="ChEBI" id="CHEBI:82612"/>
        <dbReference type="ChEBI" id="CHEBI:85445"/>
        <dbReference type="ChEBI" id="CHEBI:85448"/>
        <dbReference type="EC" id="2.1.1.63"/>
    </reaction>
</comment>
<evidence type="ECO:0000313" key="12">
    <source>
        <dbReference type="Proteomes" id="UP000631300"/>
    </source>
</evidence>
<evidence type="ECO:0000256" key="5">
    <source>
        <dbReference type="ARBA" id="ARBA00022763"/>
    </source>
</evidence>
<dbReference type="EC" id="2.1.1.63" evidence="8"/>
<keyword evidence="4 8" id="KW-0808">Transferase</keyword>
<evidence type="ECO:0000259" key="9">
    <source>
        <dbReference type="Pfam" id="PF01035"/>
    </source>
</evidence>
<feature type="active site" description="Nucleophile; methyl group acceptor" evidence="8">
    <location>
        <position position="121"/>
    </location>
</feature>
<evidence type="ECO:0000256" key="6">
    <source>
        <dbReference type="ARBA" id="ARBA00023204"/>
    </source>
</evidence>
<dbReference type="Gene3D" id="1.10.10.10">
    <property type="entry name" value="Winged helix-like DNA-binding domain superfamily/Winged helix DNA-binding domain"/>
    <property type="match status" value="1"/>
</dbReference>
<evidence type="ECO:0000256" key="3">
    <source>
        <dbReference type="ARBA" id="ARBA00022603"/>
    </source>
</evidence>
<keyword evidence="6 8" id="KW-0234">DNA repair</keyword>
<gene>
    <name evidence="11" type="primary">ogt</name>
    <name evidence="11" type="ORF">GCM10007391_25760</name>
</gene>
<dbReference type="InterPro" id="IPR036631">
    <property type="entry name" value="MGMT_N_sf"/>
</dbReference>
<dbReference type="SUPFAM" id="SSF53155">
    <property type="entry name" value="Methylated DNA-protein cysteine methyltransferase domain"/>
    <property type="match status" value="1"/>
</dbReference>
<dbReference type="InterPro" id="IPR008332">
    <property type="entry name" value="MethylG_MeTrfase_N"/>
</dbReference>
<comment type="miscellaneous">
    <text evidence="8">This enzyme catalyzes only one turnover and therefore is not strictly catalytic. According to one definition, an enzyme is a biocatalyst that acts repeatedly and over many reaction cycles.</text>
</comment>
<evidence type="ECO:0000256" key="4">
    <source>
        <dbReference type="ARBA" id="ARBA00022679"/>
    </source>
</evidence>
<dbReference type="Pfam" id="PF02870">
    <property type="entry name" value="Methyltransf_1N"/>
    <property type="match status" value="1"/>
</dbReference>
<evidence type="ECO:0000256" key="1">
    <source>
        <dbReference type="ARBA" id="ARBA00001286"/>
    </source>
</evidence>
<reference evidence="11" key="1">
    <citation type="journal article" date="2014" name="Int. J. Syst. Evol. Microbiol.">
        <title>Complete genome sequence of Corynebacterium casei LMG S-19264T (=DSM 44701T), isolated from a smear-ripened cheese.</title>
        <authorList>
            <consortium name="US DOE Joint Genome Institute (JGI-PGF)"/>
            <person name="Walter F."/>
            <person name="Albersmeier A."/>
            <person name="Kalinowski J."/>
            <person name="Ruckert C."/>
        </authorList>
    </citation>
    <scope>NUCLEOTIDE SEQUENCE</scope>
    <source>
        <strain evidence="11">KCTC 22164</strain>
    </source>
</reference>
<keyword evidence="12" id="KW-1185">Reference proteome</keyword>
<dbReference type="GO" id="GO:0003908">
    <property type="term" value="F:methylated-DNA-[protein]-cysteine S-methyltransferase activity"/>
    <property type="evidence" value="ECO:0007669"/>
    <property type="project" value="UniProtKB-UniRule"/>
</dbReference>
<dbReference type="InterPro" id="IPR036217">
    <property type="entry name" value="MethylDNA_cys_MeTrfase_DNAb"/>
</dbReference>
<comment type="catalytic activity">
    <reaction evidence="1 8">
        <text>a 4-O-methyl-thymidine in DNA + L-cysteinyl-[protein] = a thymidine in DNA + S-methyl-L-cysteinyl-[protein]</text>
        <dbReference type="Rhea" id="RHEA:53428"/>
        <dbReference type="Rhea" id="RHEA-COMP:10131"/>
        <dbReference type="Rhea" id="RHEA-COMP:10132"/>
        <dbReference type="Rhea" id="RHEA-COMP:13555"/>
        <dbReference type="Rhea" id="RHEA-COMP:13556"/>
        <dbReference type="ChEBI" id="CHEBI:29950"/>
        <dbReference type="ChEBI" id="CHEBI:82612"/>
        <dbReference type="ChEBI" id="CHEBI:137386"/>
        <dbReference type="ChEBI" id="CHEBI:137387"/>
        <dbReference type="EC" id="2.1.1.63"/>
    </reaction>
</comment>
<dbReference type="PANTHER" id="PTHR10815:SF5">
    <property type="entry name" value="METHYLATED-DNA--PROTEIN-CYSTEINE METHYLTRANSFERASE"/>
    <property type="match status" value="1"/>
</dbReference>